<gene>
    <name evidence="1" type="ORF">CTI11_09355</name>
</gene>
<accession>A0A2G7TAN9</accession>
<dbReference type="EMBL" id="PEKC01000025">
    <property type="protein sequence ID" value="PII36123.1"/>
    <property type="molecule type" value="Genomic_DNA"/>
</dbReference>
<organism evidence="1">
    <name type="scientific">Chryseobacterium sp. B5</name>
    <dbReference type="NCBI Taxonomy" id="2050562"/>
    <lineage>
        <taxon>Bacteria</taxon>
        <taxon>Pseudomonadati</taxon>
        <taxon>Bacteroidota</taxon>
        <taxon>Flavobacteriia</taxon>
        <taxon>Flavobacteriales</taxon>
        <taxon>Weeksellaceae</taxon>
        <taxon>Chryseobacterium group</taxon>
        <taxon>Chryseobacterium</taxon>
    </lineage>
</organism>
<name>A0A2G7TAN9_9FLAO</name>
<reference evidence="1" key="1">
    <citation type="submission" date="2017-10" db="EMBL/GenBank/DDBJ databases">
        <title>Chryseobacterium sp. B5 is a hydrocarbonoclastic and plant growth promoting bacterium.</title>
        <authorList>
            <person name="Thijs S."/>
            <person name="Gkorezis P."/>
            <person name="Van Hamme J."/>
        </authorList>
    </citation>
    <scope>NUCLEOTIDE SEQUENCE</scope>
    <source>
        <strain evidence="1">B5</strain>
    </source>
</reference>
<dbReference type="AlphaFoldDB" id="A0A2G7TAN9"/>
<protein>
    <submittedName>
        <fullName evidence="1">Uncharacterized protein</fullName>
    </submittedName>
</protein>
<evidence type="ECO:0000313" key="1">
    <source>
        <dbReference type="EMBL" id="PII36123.1"/>
    </source>
</evidence>
<sequence>MTTSTTTPQIDDRTSADIIWATIQDLHTQGQVCSRSELQAITGLKMTIIDDHVSRLIDDGRLRRIRDGVFAPMMCRPEPEAVSMTELPEGLVIIEAGDQQLRVNEATARRIARMFQGYAMQFSNMQAQHDMGAILTEFTVRNRHQADEILELRKVVQQLQKRVQDGDAGQMSLIG</sequence>
<proteinExistence type="predicted"/>
<comment type="caution">
    <text evidence="1">The sequence shown here is derived from an EMBL/GenBank/DDBJ whole genome shotgun (WGS) entry which is preliminary data.</text>
</comment>